<organism evidence="4 5">
    <name type="scientific">Flavimobilis marinus</name>
    <dbReference type="NCBI Taxonomy" id="285351"/>
    <lineage>
        <taxon>Bacteria</taxon>
        <taxon>Bacillati</taxon>
        <taxon>Actinomycetota</taxon>
        <taxon>Actinomycetes</taxon>
        <taxon>Micrococcales</taxon>
        <taxon>Jonesiaceae</taxon>
        <taxon>Flavimobilis</taxon>
    </lineage>
</organism>
<feature type="transmembrane region" description="Helical" evidence="1">
    <location>
        <begin position="235"/>
        <end position="268"/>
    </location>
</feature>
<keyword evidence="1" id="KW-0812">Transmembrane</keyword>
<dbReference type="Proteomes" id="UP000198520">
    <property type="component" value="Unassembled WGS sequence"/>
</dbReference>
<proteinExistence type="predicted"/>
<keyword evidence="1" id="KW-0472">Membrane</keyword>
<feature type="signal peptide" evidence="2">
    <location>
        <begin position="1"/>
        <end position="33"/>
    </location>
</feature>
<dbReference type="PROSITE" id="PS51257">
    <property type="entry name" value="PROKAR_LIPOPROTEIN"/>
    <property type="match status" value="1"/>
</dbReference>
<dbReference type="OrthoDB" id="186919at2"/>
<sequence length="279" mass="28758">MVRHMTTARVTFIVLVGLLLLTGCSGSSDSAGAGDGAAVAYASAGAEAADDAEATAEREVITTGSLTLVANDAETAADAVVALVERAGGRVDGRSQQRATDEQEASAWLSVRVPAAKVTDTLTAAEEIGEVANLSLTSDDVTRQGKDLDARIAALETSTERLVALMADADSSEALLAAEKALSERQGELEALRSERDYLSDQVAMSTLMIDVVTEETAQFEAGGFVGGLTSGWNALVAFASALLVGLGAALPWLVVLGAPVLVAVLIARRSRKRPTLEA</sequence>
<evidence type="ECO:0000313" key="5">
    <source>
        <dbReference type="Proteomes" id="UP000198520"/>
    </source>
</evidence>
<name>A0A1I2FJW0_9MICO</name>
<feature type="chain" id="PRO_5011498431" description="DUF4349 domain-containing protein" evidence="2">
    <location>
        <begin position="34"/>
        <end position="279"/>
    </location>
</feature>
<evidence type="ECO:0000313" key="4">
    <source>
        <dbReference type="EMBL" id="SFF05293.1"/>
    </source>
</evidence>
<dbReference type="Pfam" id="PF14257">
    <property type="entry name" value="DUF4349"/>
    <property type="match status" value="1"/>
</dbReference>
<evidence type="ECO:0000256" key="1">
    <source>
        <dbReference type="SAM" id="Phobius"/>
    </source>
</evidence>
<evidence type="ECO:0000259" key="3">
    <source>
        <dbReference type="Pfam" id="PF14257"/>
    </source>
</evidence>
<accession>A0A1I2FJW0</accession>
<keyword evidence="5" id="KW-1185">Reference proteome</keyword>
<dbReference type="STRING" id="285351.SAMN04488035_1351"/>
<dbReference type="AlphaFoldDB" id="A0A1I2FJW0"/>
<reference evidence="5" key="1">
    <citation type="submission" date="2016-10" db="EMBL/GenBank/DDBJ databases">
        <authorList>
            <person name="Varghese N."/>
            <person name="Submissions S."/>
        </authorList>
    </citation>
    <scope>NUCLEOTIDE SEQUENCE [LARGE SCALE GENOMIC DNA]</scope>
    <source>
        <strain evidence="5">DSM 19083</strain>
    </source>
</reference>
<dbReference type="InterPro" id="IPR025645">
    <property type="entry name" value="DUF4349"/>
</dbReference>
<keyword evidence="2" id="KW-0732">Signal</keyword>
<evidence type="ECO:0000256" key="2">
    <source>
        <dbReference type="SAM" id="SignalP"/>
    </source>
</evidence>
<keyword evidence="1" id="KW-1133">Transmembrane helix</keyword>
<dbReference type="EMBL" id="FONZ01000002">
    <property type="protein sequence ID" value="SFF05293.1"/>
    <property type="molecule type" value="Genomic_DNA"/>
</dbReference>
<gene>
    <name evidence="4" type="ORF">SAMN04488035_1351</name>
</gene>
<feature type="domain" description="DUF4349" evidence="3">
    <location>
        <begin position="58"/>
        <end position="263"/>
    </location>
</feature>
<protein>
    <recommendedName>
        <fullName evidence="3">DUF4349 domain-containing protein</fullName>
    </recommendedName>
</protein>